<feature type="transmembrane region" description="Helical" evidence="1">
    <location>
        <begin position="133"/>
        <end position="152"/>
    </location>
</feature>
<protein>
    <submittedName>
        <fullName evidence="2">Uncharacterized protein</fullName>
    </submittedName>
</protein>
<dbReference type="Proteomes" id="UP001179181">
    <property type="component" value="Unassembled WGS sequence"/>
</dbReference>
<dbReference type="Gene3D" id="2.60.120.200">
    <property type="match status" value="1"/>
</dbReference>
<keyword evidence="3" id="KW-1185">Reference proteome</keyword>
<accession>A0ABX0ULV4</accession>
<name>A0ABX0ULV4_9BACT</name>
<reference evidence="2 3" key="1">
    <citation type="submission" date="2020-03" db="EMBL/GenBank/DDBJ databases">
        <title>Genomic Encyclopedia of Type Strains, Phase IV (KMG-IV): sequencing the most valuable type-strain genomes for metagenomic binning, comparative biology and taxonomic classification.</title>
        <authorList>
            <person name="Goeker M."/>
        </authorList>
    </citation>
    <scope>NUCLEOTIDE SEQUENCE [LARGE SCALE GENOMIC DNA]</scope>
    <source>
        <strain evidence="2 3">DSM 102865</strain>
    </source>
</reference>
<evidence type="ECO:0000313" key="2">
    <source>
        <dbReference type="EMBL" id="NIJ53887.1"/>
    </source>
</evidence>
<proteinExistence type="predicted"/>
<keyword evidence="1" id="KW-0812">Transmembrane</keyword>
<organism evidence="2 3">
    <name type="scientific">Dyadobacter arcticus</name>
    <dbReference type="NCBI Taxonomy" id="1078754"/>
    <lineage>
        <taxon>Bacteria</taxon>
        <taxon>Pseudomonadati</taxon>
        <taxon>Bacteroidota</taxon>
        <taxon>Cytophagia</taxon>
        <taxon>Cytophagales</taxon>
        <taxon>Spirosomataceae</taxon>
        <taxon>Dyadobacter</taxon>
    </lineage>
</organism>
<dbReference type="RefSeq" id="WP_167271473.1">
    <property type="nucleotide sequence ID" value="NZ_JAASQJ010000003.1"/>
</dbReference>
<gene>
    <name evidence="2" type="ORF">FHS68_003069</name>
</gene>
<evidence type="ECO:0000256" key="1">
    <source>
        <dbReference type="SAM" id="Phobius"/>
    </source>
</evidence>
<keyword evidence="1" id="KW-0472">Membrane</keyword>
<dbReference type="EMBL" id="JAASQJ010000003">
    <property type="protein sequence ID" value="NIJ53887.1"/>
    <property type="molecule type" value="Genomic_DNA"/>
</dbReference>
<comment type="caution">
    <text evidence="2">The sequence shown here is derived from an EMBL/GenBank/DDBJ whole genome shotgun (WGS) entry which is preliminary data.</text>
</comment>
<evidence type="ECO:0000313" key="3">
    <source>
        <dbReference type="Proteomes" id="UP001179181"/>
    </source>
</evidence>
<keyword evidence="1" id="KW-1133">Transmembrane helix</keyword>
<sequence>MNITEEKAFIDLYTKAFRRCFGSPPSVQLSEAESKHFSNAIQEQTGLIVGWKSIKNYSLYILEPGSAKKENPSLATLDTLARFVNAAPKTDELLRKKNESHYPYWFTHLENSRNLTGLRSIEKPATTPTYPKILLMTISILAIAAVFSFYIFSQKTADFNEDFNQLSEDSLSAHGWILRDREPVYWGKRNFKPGHLTLFTQEGDNYISGNQKAHINNFLFRETVSECFSTEVLFTDFIPEHNWQQAGILLTEDTLPNSKNLRLSLAYNDFFGGYVKPGEIIIQAVYDDGDPVRKPEELTHMTLFTNQPANQQIIRQNLAKSALRIEKTGSRFRLLHASGSPSLFALKEILEKEIDFSPKYAGVFALKGFVPETPVKPVRIDFFGMKKLDCN</sequence>